<dbReference type="GO" id="GO:0008408">
    <property type="term" value="F:3'-5' exonuclease activity"/>
    <property type="evidence" value="ECO:0007669"/>
    <property type="project" value="InterPro"/>
</dbReference>
<organism evidence="9 10">
    <name type="scientific">Sulfuriferula multivorans</name>
    <dbReference type="NCBI Taxonomy" id="1559896"/>
    <lineage>
        <taxon>Bacteria</taxon>
        <taxon>Pseudomonadati</taxon>
        <taxon>Pseudomonadota</taxon>
        <taxon>Betaproteobacteria</taxon>
        <taxon>Nitrosomonadales</taxon>
        <taxon>Sulfuricellaceae</taxon>
        <taxon>Sulfuriferula</taxon>
    </lineage>
</organism>
<reference evidence="9 10" key="1">
    <citation type="journal article" date="2019" name="Front. Microbiol.">
        <title>Genomes of Neutrophilic Sulfur-Oxidizing Chemolithoautotrophs Representing 9 Proteobacterial Species From 8 Genera.</title>
        <authorList>
            <person name="Watanabe T."/>
            <person name="Kojima H."/>
            <person name="Umezawa K."/>
            <person name="Hori C."/>
            <person name="Takasuka T.E."/>
            <person name="Kato Y."/>
            <person name="Fukui M."/>
        </authorList>
    </citation>
    <scope>NUCLEOTIDE SEQUENCE [LARGE SCALE GENOMIC DNA]</scope>
    <source>
        <strain evidence="9 10">TTN</strain>
    </source>
</reference>
<dbReference type="EMBL" id="BGOW01000033">
    <property type="protein sequence ID" value="GCB02108.1"/>
    <property type="molecule type" value="Genomic_DNA"/>
</dbReference>
<evidence type="ECO:0000259" key="8">
    <source>
        <dbReference type="Pfam" id="PF09115"/>
    </source>
</evidence>
<proteinExistence type="predicted"/>
<sequence>MSAHTWNDAVWQRLLLLRKQLPHALLFHGRAGIGKLALAEQLVQLVLCENPHADGHEACGVCPSCHWLRQNSHPDFMKLQPAALEESELHTELADRKGPAAGQHISVAQVRELTQFAQLSSHRGGLRVALIHPAEAMNAAAANALLKTLEEPPPNILLILVSHQSSRLLPTILSRCHQIRFALPNPAAAQSWLAQQGIREADVCLAQAGGAPLLASELADADYQERRCGFLTGLLKMNAADTLRIAEHHSKQPLPDMVHWLQLWVHDLASLRLAGRLYYQLDYEQELRGMAGRANLSRLLDFQRRLQAARASVQHPLAAQMVLEDLLLEYAGLFE</sequence>
<dbReference type="OrthoDB" id="9811073at2"/>
<keyword evidence="5" id="KW-0235">DNA replication</keyword>
<dbReference type="RefSeq" id="WP_124705866.1">
    <property type="nucleotide sequence ID" value="NZ_BGOW01000033.1"/>
</dbReference>
<dbReference type="InterPro" id="IPR004622">
    <property type="entry name" value="DNA_pol_HolB"/>
</dbReference>
<evidence type="ECO:0000256" key="1">
    <source>
        <dbReference type="ARBA" id="ARBA00012417"/>
    </source>
</evidence>
<dbReference type="Pfam" id="PF09115">
    <property type="entry name" value="DNApol3-delta_C"/>
    <property type="match status" value="1"/>
</dbReference>
<name>A0A401JZP1_9PROT</name>
<dbReference type="Proteomes" id="UP000286806">
    <property type="component" value="Unassembled WGS sequence"/>
</dbReference>
<dbReference type="NCBIfam" id="TIGR00678">
    <property type="entry name" value="holB"/>
    <property type="match status" value="1"/>
</dbReference>
<dbReference type="EC" id="2.7.7.7" evidence="1"/>
<comment type="catalytic activity">
    <reaction evidence="7">
        <text>DNA(n) + a 2'-deoxyribonucleoside 5'-triphosphate = DNA(n+1) + diphosphate</text>
        <dbReference type="Rhea" id="RHEA:22508"/>
        <dbReference type="Rhea" id="RHEA-COMP:17339"/>
        <dbReference type="Rhea" id="RHEA-COMP:17340"/>
        <dbReference type="ChEBI" id="CHEBI:33019"/>
        <dbReference type="ChEBI" id="CHEBI:61560"/>
        <dbReference type="ChEBI" id="CHEBI:173112"/>
        <dbReference type="EC" id="2.7.7.7"/>
    </reaction>
</comment>
<keyword evidence="6" id="KW-0239">DNA-directed DNA polymerase</keyword>
<keyword evidence="10" id="KW-1185">Reference proteome</keyword>
<dbReference type="GO" id="GO:0003887">
    <property type="term" value="F:DNA-directed DNA polymerase activity"/>
    <property type="evidence" value="ECO:0007669"/>
    <property type="project" value="InterPro"/>
</dbReference>
<keyword evidence="3" id="KW-0808">Transferase</keyword>
<dbReference type="PANTHER" id="PTHR11669:SF8">
    <property type="entry name" value="DNA POLYMERASE III SUBUNIT DELTA"/>
    <property type="match status" value="1"/>
</dbReference>
<evidence type="ECO:0000256" key="6">
    <source>
        <dbReference type="ARBA" id="ARBA00022932"/>
    </source>
</evidence>
<evidence type="ECO:0000256" key="7">
    <source>
        <dbReference type="ARBA" id="ARBA00049244"/>
    </source>
</evidence>
<evidence type="ECO:0000313" key="9">
    <source>
        <dbReference type="EMBL" id="GCB02108.1"/>
    </source>
</evidence>
<dbReference type="PANTHER" id="PTHR11669">
    <property type="entry name" value="REPLICATION FACTOR C / DNA POLYMERASE III GAMMA-TAU SUBUNIT"/>
    <property type="match status" value="1"/>
</dbReference>
<gene>
    <name evidence="9" type="ORF">SFMTTN_2925</name>
</gene>
<protein>
    <recommendedName>
        <fullName evidence="2">DNA polymerase III subunit delta'</fullName>
        <ecNumber evidence="1">2.7.7.7</ecNumber>
    </recommendedName>
</protein>
<dbReference type="InterPro" id="IPR015199">
    <property type="entry name" value="DNA_pol_III_delta_C"/>
</dbReference>
<evidence type="ECO:0000256" key="4">
    <source>
        <dbReference type="ARBA" id="ARBA00022695"/>
    </source>
</evidence>
<dbReference type="InterPro" id="IPR027417">
    <property type="entry name" value="P-loop_NTPase"/>
</dbReference>
<evidence type="ECO:0000256" key="2">
    <source>
        <dbReference type="ARBA" id="ARBA00014363"/>
    </source>
</evidence>
<dbReference type="GO" id="GO:0009360">
    <property type="term" value="C:DNA polymerase III complex"/>
    <property type="evidence" value="ECO:0007669"/>
    <property type="project" value="TreeGrafter"/>
</dbReference>
<dbReference type="AlphaFoldDB" id="A0A401JZP1"/>
<dbReference type="InterPro" id="IPR050238">
    <property type="entry name" value="DNA_Rep/Repair_Clamp_Loader"/>
</dbReference>
<accession>A0A401JZP1</accession>
<feature type="domain" description="DNA polymerase III delta subunit C-terminal" evidence="8">
    <location>
        <begin position="226"/>
        <end position="329"/>
    </location>
</feature>
<comment type="caution">
    <text evidence="9">The sequence shown here is derived from an EMBL/GenBank/DDBJ whole genome shotgun (WGS) entry which is preliminary data.</text>
</comment>
<evidence type="ECO:0000256" key="5">
    <source>
        <dbReference type="ARBA" id="ARBA00022705"/>
    </source>
</evidence>
<evidence type="ECO:0000256" key="3">
    <source>
        <dbReference type="ARBA" id="ARBA00022679"/>
    </source>
</evidence>
<keyword evidence="4" id="KW-0548">Nucleotidyltransferase</keyword>
<dbReference type="Pfam" id="PF13177">
    <property type="entry name" value="DNA_pol3_delta2"/>
    <property type="match status" value="1"/>
</dbReference>
<evidence type="ECO:0000313" key="10">
    <source>
        <dbReference type="Proteomes" id="UP000286806"/>
    </source>
</evidence>
<dbReference type="Gene3D" id="3.40.50.300">
    <property type="entry name" value="P-loop containing nucleotide triphosphate hydrolases"/>
    <property type="match status" value="1"/>
</dbReference>
<dbReference type="SUPFAM" id="SSF52540">
    <property type="entry name" value="P-loop containing nucleoside triphosphate hydrolases"/>
    <property type="match status" value="1"/>
</dbReference>
<dbReference type="GO" id="GO:0006261">
    <property type="term" value="P:DNA-templated DNA replication"/>
    <property type="evidence" value="ECO:0007669"/>
    <property type="project" value="TreeGrafter"/>
</dbReference>